<feature type="binding site" evidence="9">
    <location>
        <position position="120"/>
    </location>
    <ligand>
        <name>5-phospho-alpha-D-ribose 1-diphosphate</name>
        <dbReference type="ChEBI" id="CHEBI:58017"/>
    </ligand>
</feature>
<feature type="binding site" evidence="9">
    <location>
        <position position="226"/>
    </location>
    <ligand>
        <name>Mg(2+)</name>
        <dbReference type="ChEBI" id="CHEBI:18420"/>
        <label>2</label>
    </ligand>
</feature>
<feature type="binding site" evidence="9">
    <location>
        <begin position="83"/>
        <end position="84"/>
    </location>
    <ligand>
        <name>5-phospho-alpha-D-ribose 1-diphosphate</name>
        <dbReference type="ChEBI" id="CHEBI:58017"/>
    </ligand>
</feature>
<dbReference type="SUPFAM" id="SSF47648">
    <property type="entry name" value="Nucleoside phosphorylase/phosphoribosyltransferase N-terminal domain"/>
    <property type="match status" value="1"/>
</dbReference>
<dbReference type="NCBIfam" id="TIGR01245">
    <property type="entry name" value="trpD"/>
    <property type="match status" value="1"/>
</dbReference>
<keyword evidence="9" id="KW-0460">Magnesium</keyword>
<dbReference type="Pfam" id="PF02885">
    <property type="entry name" value="Glycos_trans_3N"/>
    <property type="match status" value="1"/>
</dbReference>
<feature type="binding site" evidence="9">
    <location>
        <position position="80"/>
    </location>
    <ligand>
        <name>5-phospho-alpha-D-ribose 1-diphosphate</name>
        <dbReference type="ChEBI" id="CHEBI:58017"/>
    </ligand>
</feature>
<evidence type="ECO:0000313" key="13">
    <source>
        <dbReference type="Proteomes" id="UP000183120"/>
    </source>
</evidence>
<name>A0A1J4TTH5_9BACT</name>
<reference evidence="12 13" key="1">
    <citation type="journal article" date="2016" name="Environ. Microbiol.">
        <title>Genomic resolution of a cold subsurface aquifer community provides metabolic insights for novel microbes adapted to high CO concentrations.</title>
        <authorList>
            <person name="Probst A.J."/>
            <person name="Castelle C.J."/>
            <person name="Singh A."/>
            <person name="Brown C.T."/>
            <person name="Anantharaman K."/>
            <person name="Sharon I."/>
            <person name="Hug L.A."/>
            <person name="Burstein D."/>
            <person name="Emerson J.B."/>
            <person name="Thomas B.C."/>
            <person name="Banfield J.F."/>
        </authorList>
    </citation>
    <scope>NUCLEOTIDE SEQUENCE [LARGE SCALE GENOMIC DNA]</scope>
    <source>
        <strain evidence="12">CG1_02_37_22</strain>
    </source>
</reference>
<feature type="binding site" evidence="9">
    <location>
        <position position="92"/>
    </location>
    <ligand>
        <name>Mg(2+)</name>
        <dbReference type="ChEBI" id="CHEBI:18420"/>
        <label>1</label>
    </ligand>
</feature>
<dbReference type="InterPro" id="IPR017459">
    <property type="entry name" value="Glycosyl_Trfase_fam3_N_dom"/>
</dbReference>
<feature type="binding site" evidence="9">
    <location>
        <position position="111"/>
    </location>
    <ligand>
        <name>anthranilate</name>
        <dbReference type="ChEBI" id="CHEBI:16567"/>
        <label>1</label>
    </ligand>
</feature>
<dbReference type="UniPathway" id="UPA00035">
    <property type="reaction ID" value="UER00041"/>
</dbReference>
<evidence type="ECO:0000259" key="10">
    <source>
        <dbReference type="Pfam" id="PF00591"/>
    </source>
</evidence>
<keyword evidence="6 9" id="KW-0057">Aromatic amino acid biosynthesis</keyword>
<evidence type="ECO:0000313" key="12">
    <source>
        <dbReference type="EMBL" id="OIO15540.1"/>
    </source>
</evidence>
<dbReference type="PANTHER" id="PTHR43285:SF2">
    <property type="entry name" value="ANTHRANILATE PHOSPHORIBOSYLTRANSFERASE"/>
    <property type="match status" value="1"/>
</dbReference>
<comment type="caution">
    <text evidence="12">The sequence shown here is derived from an EMBL/GenBank/DDBJ whole genome shotgun (WGS) entry which is preliminary data.</text>
</comment>
<dbReference type="GO" id="GO:0000287">
    <property type="term" value="F:magnesium ion binding"/>
    <property type="evidence" value="ECO:0007669"/>
    <property type="project" value="UniProtKB-UniRule"/>
</dbReference>
<comment type="catalytic activity">
    <reaction evidence="7 9">
        <text>N-(5-phospho-beta-D-ribosyl)anthranilate + diphosphate = 5-phospho-alpha-D-ribose 1-diphosphate + anthranilate</text>
        <dbReference type="Rhea" id="RHEA:11768"/>
        <dbReference type="ChEBI" id="CHEBI:16567"/>
        <dbReference type="ChEBI" id="CHEBI:18277"/>
        <dbReference type="ChEBI" id="CHEBI:33019"/>
        <dbReference type="ChEBI" id="CHEBI:58017"/>
        <dbReference type="EC" id="2.4.2.18"/>
    </reaction>
</comment>
<dbReference type="AlphaFoldDB" id="A0A1J4TTH5"/>
<feature type="binding site" evidence="9">
    <location>
        <position position="225"/>
    </location>
    <ligand>
        <name>Mg(2+)</name>
        <dbReference type="ChEBI" id="CHEBI:18420"/>
        <label>2</label>
    </ligand>
</feature>
<feature type="binding site" evidence="9">
    <location>
        <position position="80"/>
    </location>
    <ligand>
        <name>anthranilate</name>
        <dbReference type="ChEBI" id="CHEBI:16567"/>
        <label>1</label>
    </ligand>
</feature>
<evidence type="ECO:0000256" key="1">
    <source>
        <dbReference type="ARBA" id="ARBA00004907"/>
    </source>
</evidence>
<organism evidence="12 13">
    <name type="scientific">Candidatus Gottesmanbacteria bacterium CG1_02_37_22</name>
    <dbReference type="NCBI Taxonomy" id="1805209"/>
    <lineage>
        <taxon>Bacteria</taxon>
        <taxon>Candidatus Gottesmaniibacteriota</taxon>
    </lineage>
</organism>
<feature type="domain" description="Glycosyl transferase family 3 N-terminal" evidence="11">
    <location>
        <begin position="7"/>
        <end position="65"/>
    </location>
</feature>
<dbReference type="FunFam" id="3.40.1030.10:FF:000002">
    <property type="entry name" value="Anthranilate phosphoribosyltransferase"/>
    <property type="match status" value="1"/>
</dbReference>
<comment type="caution">
    <text evidence="9">Lacks conserved residue(s) required for the propagation of feature annotation.</text>
</comment>
<dbReference type="SUPFAM" id="SSF52418">
    <property type="entry name" value="Nucleoside phosphorylase/phosphoribosyltransferase catalytic domain"/>
    <property type="match status" value="1"/>
</dbReference>
<evidence type="ECO:0000259" key="11">
    <source>
        <dbReference type="Pfam" id="PF02885"/>
    </source>
</evidence>
<dbReference type="Gene3D" id="3.40.1030.10">
    <property type="entry name" value="Nucleoside phosphorylase/phosphoribosyltransferase catalytic domain"/>
    <property type="match status" value="1"/>
</dbReference>
<comment type="similarity">
    <text evidence="8">In the C-terminal section; belongs to the anthranilate phosphoribosyltransferase family.</text>
</comment>
<keyword evidence="4 9" id="KW-0808">Transferase</keyword>
<dbReference type="GO" id="GO:0004048">
    <property type="term" value="F:anthranilate phosphoribosyltransferase activity"/>
    <property type="evidence" value="ECO:0007669"/>
    <property type="project" value="UniProtKB-UniRule"/>
</dbReference>
<keyword evidence="5 9" id="KW-0822">Tryptophan biosynthesis</keyword>
<comment type="pathway">
    <text evidence="1 9">Amino-acid biosynthesis; L-tryptophan biosynthesis; L-tryptophan from chorismate: step 2/5.</text>
</comment>
<comment type="subunit">
    <text evidence="9">Homodimer.</text>
</comment>
<evidence type="ECO:0000256" key="6">
    <source>
        <dbReference type="ARBA" id="ARBA00023141"/>
    </source>
</evidence>
<feature type="binding site" evidence="9">
    <location>
        <begin position="90"/>
        <end position="93"/>
    </location>
    <ligand>
        <name>5-phospho-alpha-D-ribose 1-diphosphate</name>
        <dbReference type="ChEBI" id="CHEBI:58017"/>
    </ligand>
</feature>
<evidence type="ECO:0000256" key="2">
    <source>
        <dbReference type="ARBA" id="ARBA00022605"/>
    </source>
</evidence>
<dbReference type="GO" id="GO:0005829">
    <property type="term" value="C:cytosol"/>
    <property type="evidence" value="ECO:0007669"/>
    <property type="project" value="TreeGrafter"/>
</dbReference>
<evidence type="ECO:0000256" key="7">
    <source>
        <dbReference type="ARBA" id="ARBA00052328"/>
    </source>
</evidence>
<dbReference type="GO" id="GO:0000162">
    <property type="term" value="P:L-tryptophan biosynthetic process"/>
    <property type="evidence" value="ECO:0007669"/>
    <property type="project" value="UniProtKB-UniRule"/>
</dbReference>
<evidence type="ECO:0000256" key="8">
    <source>
        <dbReference type="ARBA" id="ARBA00061188"/>
    </source>
</evidence>
<feature type="binding site" evidence="9">
    <location>
        <position position="226"/>
    </location>
    <ligand>
        <name>Mg(2+)</name>
        <dbReference type="ChEBI" id="CHEBI:18420"/>
        <label>1</label>
    </ligand>
</feature>
<dbReference type="PANTHER" id="PTHR43285">
    <property type="entry name" value="ANTHRANILATE PHOSPHORIBOSYLTRANSFERASE"/>
    <property type="match status" value="1"/>
</dbReference>
<evidence type="ECO:0000256" key="9">
    <source>
        <dbReference type="HAMAP-Rule" id="MF_00211"/>
    </source>
</evidence>
<comment type="cofactor">
    <cofactor evidence="9">
        <name>Mg(2+)</name>
        <dbReference type="ChEBI" id="CHEBI:18420"/>
    </cofactor>
    <text evidence="9">Binds 2 magnesium ions per monomer.</text>
</comment>
<sequence>MEINKRLNTIISHHSLTIKESEDLMEAVLENRLTQVQIASLLTALRMKGESADEILGFIEVMRRYMKKVKTNGLVIDTCGTGGDGKETFNISTAVALVVAGAGVSVAKHGNRNASSLCGSADVLEALEVNINLNPKQAETLLAQTNFTFLFAPLYHPAMKYVGQVRKELKIRTVFNFLGPFVSPAQVKRQIIGVPNIDLAEKLSKVAVNLDYEHLMLVASEDGLDEISLSASTHIFEVKRKKVKKKIISHREFGFGNTDMKEINGGDAKKNAQIIQSILNGVDGAQRNIVLLNSAAALLVAGKVKTFQEGIKEAKESIDTGNAKEVLKKVINYSSIV</sequence>
<dbReference type="EMBL" id="MNUY01000007">
    <property type="protein sequence ID" value="OIO15540.1"/>
    <property type="molecule type" value="Genomic_DNA"/>
</dbReference>
<evidence type="ECO:0000256" key="5">
    <source>
        <dbReference type="ARBA" id="ARBA00022822"/>
    </source>
</evidence>
<dbReference type="InterPro" id="IPR000312">
    <property type="entry name" value="Glycosyl_Trfase_fam3"/>
</dbReference>
<comment type="similarity">
    <text evidence="9">Belongs to the anthranilate phosphoribosyltransferase family.</text>
</comment>
<proteinExistence type="inferred from homology"/>
<feature type="binding site" evidence="9">
    <location>
        <begin position="108"/>
        <end position="116"/>
    </location>
    <ligand>
        <name>5-phospho-alpha-D-ribose 1-diphosphate</name>
        <dbReference type="ChEBI" id="CHEBI:58017"/>
    </ligand>
</feature>
<comment type="function">
    <text evidence="9">Catalyzes the transfer of the phosphoribosyl group of 5-phosphorylribose-1-pyrophosphate (PRPP) to anthranilate to yield N-(5'-phosphoribosyl)-anthranilate (PRA).</text>
</comment>
<dbReference type="Pfam" id="PF00591">
    <property type="entry name" value="Glycos_transf_3"/>
    <property type="match status" value="1"/>
</dbReference>
<dbReference type="STRING" id="1805209.AUJ73_00415"/>
<feature type="domain" description="Glycosyl transferase family 3" evidence="10">
    <location>
        <begin position="74"/>
        <end position="323"/>
    </location>
</feature>
<dbReference type="InterPro" id="IPR036320">
    <property type="entry name" value="Glycosyl_Trfase_fam3_N_dom_sf"/>
</dbReference>
<dbReference type="InterPro" id="IPR005940">
    <property type="entry name" value="Anthranilate_Pribosyl_Tfrase"/>
</dbReference>
<dbReference type="EC" id="2.4.2.18" evidence="9"/>
<accession>A0A1J4TTH5</accession>
<feature type="binding site" evidence="9">
    <location>
        <position position="88"/>
    </location>
    <ligand>
        <name>5-phospho-alpha-D-ribose 1-diphosphate</name>
        <dbReference type="ChEBI" id="CHEBI:58017"/>
    </ligand>
</feature>
<dbReference type="HAMAP" id="MF_00211">
    <property type="entry name" value="TrpD"/>
    <property type="match status" value="1"/>
</dbReference>
<keyword evidence="2 9" id="KW-0028">Amino-acid biosynthesis</keyword>
<protein>
    <recommendedName>
        <fullName evidence="9">Anthranilate phosphoribosyltransferase</fullName>
        <ecNumber evidence="9">2.4.2.18</ecNumber>
    </recommendedName>
</protein>
<feature type="binding site" evidence="9">
    <location>
        <position position="166"/>
    </location>
    <ligand>
        <name>anthranilate</name>
        <dbReference type="ChEBI" id="CHEBI:16567"/>
        <label>2</label>
    </ligand>
</feature>
<dbReference type="Proteomes" id="UP000183120">
    <property type="component" value="Unassembled WGS sequence"/>
</dbReference>
<dbReference type="InterPro" id="IPR035902">
    <property type="entry name" value="Nuc_phospho_transferase"/>
</dbReference>
<keyword evidence="9" id="KW-0479">Metal-binding</keyword>
<gene>
    <name evidence="9" type="primary">trpD</name>
    <name evidence="12" type="ORF">AUJ73_00415</name>
</gene>
<dbReference type="Gene3D" id="1.20.970.10">
    <property type="entry name" value="Transferase, Pyrimidine Nucleoside Phosphorylase, Chain C"/>
    <property type="match status" value="1"/>
</dbReference>
<keyword evidence="3 9" id="KW-0328">Glycosyltransferase</keyword>
<evidence type="ECO:0000256" key="4">
    <source>
        <dbReference type="ARBA" id="ARBA00022679"/>
    </source>
</evidence>
<evidence type="ECO:0000256" key="3">
    <source>
        <dbReference type="ARBA" id="ARBA00022676"/>
    </source>
</evidence>